<evidence type="ECO:0000256" key="5">
    <source>
        <dbReference type="ARBA" id="ARBA00022496"/>
    </source>
</evidence>
<evidence type="ECO:0000256" key="9">
    <source>
        <dbReference type="ARBA" id="ARBA00023065"/>
    </source>
</evidence>
<dbReference type="Gene3D" id="3.40.50.300">
    <property type="entry name" value="P-loop containing nucleotide triphosphate hydrolases"/>
    <property type="match status" value="1"/>
</dbReference>
<evidence type="ECO:0000256" key="4">
    <source>
        <dbReference type="ARBA" id="ARBA00022475"/>
    </source>
</evidence>
<gene>
    <name evidence="12" type="primary">yusV</name>
    <name evidence="12" type="ORF">GMA8713_02217</name>
</gene>
<keyword evidence="4" id="KW-1003">Cell membrane</keyword>
<dbReference type="InterPro" id="IPR003593">
    <property type="entry name" value="AAA+_ATPase"/>
</dbReference>
<organism evidence="12 13">
    <name type="scientific">Grimontia marina</name>
    <dbReference type="NCBI Taxonomy" id="646534"/>
    <lineage>
        <taxon>Bacteria</taxon>
        <taxon>Pseudomonadati</taxon>
        <taxon>Pseudomonadota</taxon>
        <taxon>Gammaproteobacteria</taxon>
        <taxon>Vibrionales</taxon>
        <taxon>Vibrionaceae</taxon>
        <taxon>Grimontia</taxon>
    </lineage>
</organism>
<evidence type="ECO:0000256" key="1">
    <source>
        <dbReference type="ARBA" id="ARBA00004202"/>
    </source>
</evidence>
<dbReference type="CDD" id="cd03214">
    <property type="entry name" value="ABC_Iron-Siderophores_B12_Hemin"/>
    <property type="match status" value="1"/>
</dbReference>
<comment type="subcellular location">
    <subcellularLocation>
        <location evidence="1">Cell membrane</location>
        <topology evidence="1">Peripheral membrane protein</topology>
    </subcellularLocation>
</comment>
<accession>A0A128F6P9</accession>
<dbReference type="InterPro" id="IPR003439">
    <property type="entry name" value="ABC_transporter-like_ATP-bd"/>
</dbReference>
<dbReference type="InterPro" id="IPR027417">
    <property type="entry name" value="P-loop_NTPase"/>
</dbReference>
<keyword evidence="9" id="KW-0406">Ion transport</keyword>
<evidence type="ECO:0000256" key="2">
    <source>
        <dbReference type="ARBA" id="ARBA00005417"/>
    </source>
</evidence>
<dbReference type="GO" id="GO:0006826">
    <property type="term" value="P:iron ion transport"/>
    <property type="evidence" value="ECO:0007669"/>
    <property type="project" value="UniProtKB-KW"/>
</dbReference>
<dbReference type="GO" id="GO:0005886">
    <property type="term" value="C:plasma membrane"/>
    <property type="evidence" value="ECO:0007669"/>
    <property type="project" value="UniProtKB-SubCell"/>
</dbReference>
<dbReference type="PROSITE" id="PS50893">
    <property type="entry name" value="ABC_TRANSPORTER_2"/>
    <property type="match status" value="1"/>
</dbReference>
<evidence type="ECO:0000256" key="10">
    <source>
        <dbReference type="ARBA" id="ARBA00023136"/>
    </source>
</evidence>
<dbReference type="EMBL" id="FIZY01000018">
    <property type="protein sequence ID" value="CZF82428.1"/>
    <property type="molecule type" value="Genomic_DNA"/>
</dbReference>
<comment type="similarity">
    <text evidence="2">Belongs to the ABC transporter superfamily.</text>
</comment>
<evidence type="ECO:0000256" key="8">
    <source>
        <dbReference type="ARBA" id="ARBA00023004"/>
    </source>
</evidence>
<keyword evidence="10" id="KW-0472">Membrane</keyword>
<dbReference type="PANTHER" id="PTHR42771">
    <property type="entry name" value="IRON(3+)-HYDROXAMATE IMPORT ATP-BINDING PROTEIN FHUC"/>
    <property type="match status" value="1"/>
</dbReference>
<evidence type="ECO:0000313" key="13">
    <source>
        <dbReference type="Proteomes" id="UP000073601"/>
    </source>
</evidence>
<sequence length="262" mass="29079">MTLFADHLTLSYQSNTIVPDVSLAINHDEITCIVGANGCGKSTLLKALAGILRPSRGEVRLNETSLSRWSRKALAKELAFLPQDPIAPEGISVFQLVSHGRFAHQGLLGKVSEKDIEAVEMALKQTGMTAYRDRPFNSLSGGERQRGWIALCIAQQAKILILDEPTTYLDIGHQYEVLSLLKKINRQHKTTIIMVLHDINQASQFSDRIVTMQDGKVIADDSPINTINEEMMNRVFGVKVEMQMHRDGEKIYPVAIPLCAGQ</sequence>
<dbReference type="Pfam" id="PF00005">
    <property type="entry name" value="ABC_tran"/>
    <property type="match status" value="1"/>
</dbReference>
<dbReference type="PANTHER" id="PTHR42771:SF2">
    <property type="entry name" value="IRON(3+)-HYDROXAMATE IMPORT ATP-BINDING PROTEIN FHUC"/>
    <property type="match status" value="1"/>
</dbReference>
<protein>
    <submittedName>
        <fullName evidence="12">Putative siderophore transport system ATP-binding protein YusV</fullName>
    </submittedName>
</protein>
<dbReference type="FunFam" id="3.40.50.300:FF:000134">
    <property type="entry name" value="Iron-enterobactin ABC transporter ATP-binding protein"/>
    <property type="match status" value="1"/>
</dbReference>
<evidence type="ECO:0000256" key="6">
    <source>
        <dbReference type="ARBA" id="ARBA00022741"/>
    </source>
</evidence>
<keyword evidence="6" id="KW-0547">Nucleotide-binding</keyword>
<dbReference type="SUPFAM" id="SSF52540">
    <property type="entry name" value="P-loop containing nucleoside triphosphate hydrolases"/>
    <property type="match status" value="1"/>
</dbReference>
<evidence type="ECO:0000313" key="12">
    <source>
        <dbReference type="EMBL" id="CZF82428.1"/>
    </source>
</evidence>
<dbReference type="OrthoDB" id="5292475at2"/>
<dbReference type="GO" id="GO:0005524">
    <property type="term" value="F:ATP binding"/>
    <property type="evidence" value="ECO:0007669"/>
    <property type="project" value="UniProtKB-KW"/>
</dbReference>
<keyword evidence="3" id="KW-0813">Transport</keyword>
<reference evidence="13" key="1">
    <citation type="submission" date="2016-02" db="EMBL/GenBank/DDBJ databases">
        <authorList>
            <person name="Rodrigo-Torres Lidia"/>
            <person name="Arahal R.David."/>
        </authorList>
    </citation>
    <scope>NUCLEOTIDE SEQUENCE [LARGE SCALE GENOMIC DNA]</scope>
    <source>
        <strain evidence="13">CECT 8713</strain>
    </source>
</reference>
<evidence type="ECO:0000256" key="7">
    <source>
        <dbReference type="ARBA" id="ARBA00022840"/>
    </source>
</evidence>
<evidence type="ECO:0000259" key="11">
    <source>
        <dbReference type="PROSITE" id="PS50893"/>
    </source>
</evidence>
<evidence type="ECO:0000256" key="3">
    <source>
        <dbReference type="ARBA" id="ARBA00022448"/>
    </source>
</evidence>
<name>A0A128F6P9_9GAMM</name>
<dbReference type="RefSeq" id="WP_062709276.1">
    <property type="nucleotide sequence ID" value="NZ_CAWRCI010000018.1"/>
</dbReference>
<dbReference type="SMART" id="SM00382">
    <property type="entry name" value="AAA"/>
    <property type="match status" value="1"/>
</dbReference>
<feature type="domain" description="ABC transporter" evidence="11">
    <location>
        <begin position="3"/>
        <end position="239"/>
    </location>
</feature>
<dbReference type="GO" id="GO:0016887">
    <property type="term" value="F:ATP hydrolysis activity"/>
    <property type="evidence" value="ECO:0007669"/>
    <property type="project" value="InterPro"/>
</dbReference>
<keyword evidence="13" id="KW-1185">Reference proteome</keyword>
<keyword evidence="5" id="KW-0410">Iron transport</keyword>
<keyword evidence="7 12" id="KW-0067">ATP-binding</keyword>
<dbReference type="Proteomes" id="UP000073601">
    <property type="component" value="Unassembled WGS sequence"/>
</dbReference>
<dbReference type="AlphaFoldDB" id="A0A128F6P9"/>
<proteinExistence type="inferred from homology"/>
<dbReference type="InterPro" id="IPR051535">
    <property type="entry name" value="Siderophore_ABC-ATPase"/>
</dbReference>
<keyword evidence="8" id="KW-0408">Iron</keyword>